<proteinExistence type="predicted"/>
<feature type="chain" id="PRO_5015899903" description="DUF11 domain-containing protein" evidence="1">
    <location>
        <begin position="22"/>
        <end position="1835"/>
    </location>
</feature>
<feature type="signal peptide" evidence="1">
    <location>
        <begin position="1"/>
        <end position="21"/>
    </location>
</feature>
<gene>
    <name evidence="3" type="ORF">DN068_01930</name>
</gene>
<organism evidence="3 4">
    <name type="scientific">Taibaiella soli</name>
    <dbReference type="NCBI Taxonomy" id="1649169"/>
    <lineage>
        <taxon>Bacteria</taxon>
        <taxon>Pseudomonadati</taxon>
        <taxon>Bacteroidota</taxon>
        <taxon>Chitinophagia</taxon>
        <taxon>Chitinophagales</taxon>
        <taxon>Chitinophagaceae</taxon>
        <taxon>Taibaiella</taxon>
    </lineage>
</organism>
<protein>
    <recommendedName>
        <fullName evidence="2">DUF11 domain-containing protein</fullName>
    </recommendedName>
</protein>
<accession>A0A2W2ALA8</accession>
<evidence type="ECO:0000256" key="1">
    <source>
        <dbReference type="SAM" id="SignalP"/>
    </source>
</evidence>
<reference evidence="3 4" key="1">
    <citation type="submission" date="2018-06" db="EMBL/GenBank/DDBJ databases">
        <title>Mucibacter soli gen. nov., sp. nov., a new member of the family Chitinophagaceae producing mucin.</title>
        <authorList>
            <person name="Kim M.-K."/>
            <person name="Park S."/>
            <person name="Kim T.-S."/>
            <person name="Joung Y."/>
            <person name="Han J.-H."/>
            <person name="Kim S.B."/>
        </authorList>
    </citation>
    <scope>NUCLEOTIDE SEQUENCE [LARGE SCALE GENOMIC DNA]</scope>
    <source>
        <strain evidence="3 4">R1-15</strain>
    </source>
</reference>
<comment type="caution">
    <text evidence="3">The sequence shown here is derived from an EMBL/GenBank/DDBJ whole genome shotgun (WGS) entry which is preliminary data.</text>
</comment>
<dbReference type="InterPro" id="IPR001434">
    <property type="entry name" value="OmcB-like_DUF11"/>
</dbReference>
<evidence type="ECO:0000313" key="3">
    <source>
        <dbReference type="EMBL" id="PZF74362.1"/>
    </source>
</evidence>
<evidence type="ECO:0000313" key="4">
    <source>
        <dbReference type="Proteomes" id="UP000248745"/>
    </source>
</evidence>
<dbReference type="InterPro" id="IPR026444">
    <property type="entry name" value="Secre_tail"/>
</dbReference>
<sequence>MGKCLINFLLCALLLPQVIWAQQSPDIVISSVQTPALTPCSGQGTFTLRLTNLTASPISNIVVRDSMPPNVSYVSGSVSGTNVSFGSTVASNVVTFNVSSLAASQVLDISFNASANCAISTDPTMITNTYKASWGTFFGAPIKTSTYSALFPSLSITPGSTGTFNANCLTPFVRSFTICNGGFGSVDSVVFTDAENQSSLVVQGFSLGTQTGLGTSSAKTVLHAADFMSVGNGDGKLDQNECIVVYDTLNVTGSTSPIVGTYKATWGCSGSICTNPSSNTYTLNTTINASSPLQPALTRTMYVLGTPDSPNHIYRQGMKYMEVVKNNSSVTAVNAKIMPIVYGLRYINTDSIWASKNGGTRYHPAMAKVGNPYAWSAGAPSDYANSLNTFTNSDKPTNEELTLGDLAPGDSVVVTFEVNTAGPVTRVNVSPFDHCWAEAFCGGCARGMYGPAISGAADARMTWQGCPSGTFSSCALRFGQKMFNGVSTTLVTENDVTSGYGHMLARFNGYSGFTDSTNLDGSRCAYFENDTVRVLMHVDNLDLPFYTSKSQFYIKIYTNGGSKWDGKLARTFGRITSWSSTPWYPDHVVDSSAIDSTIRVYFKIGNCPIPNFTTKDVNNSYGGGGWDLSIGFVNTCPGAAQKRVYMTRVYTVDTTSGEPAIESGTNTFPSNYTWNSKCAGACPNGVSVLSYGEARTTFGAPDNDQNGLPDASGSINMSKVATKLITWGDTMQLSYKMVVHTTNPGGVPYLYVNSSINYSTLSSAVTMNGSLSKDYPVITLMRPGVGSFTGTSSSLPVNNSNSFTSNLSLQGAGGVAIPGITTYQEGDTVLLTQNIVYNKAHSGWGVITWSFQHNPYISTVINPTAAQQMRCDSVICNFQTVDMDIAASTSTTTASNCSDSVTFRWGIRAQETGSGCGTNVFPYESRNVYTPVTAKIAIPAASNYTFRSVKLYWTRVITGSGNQCGSPINGVMLTPSQYSVVGDTLYLDFRQLCTSLGLDYKQNNLYSIFQVDVTVKYNLAVAGCNKDQLRPSYSFPVVYRFETSRPMDTTVNPTYYNGTSNTGSSATIQWAGANANTPSLYAGSSSVVTRNVMVVPVRYTVNNTTGLTGNCWMAIPSTAGVIVDSVKVKTTGALVPQTPAGSAIYQLGDLGGNGSTKDYDVYTHLIQCVNTPFNIYADRSPCNGYPTSWSAYACQSSAKVATYTYTTFPGELQMTDSLFSASKEVCVDDTLQFAVVNSQTQTANSVRIGFNIPSGMSLVPGATYLSYGNGSYVPVSDPVLSNGSYVWIQPASDTLAPVSQTPANIMYLRVVLSTSCGYISGSQITSTINGNVACGPITSLYNTNPAPLSIIGAPSLSYLTNPKATVTPLAGCGMGQSIKLVLHVSGGVSRTGDTARFILPKDYYFVSYDPAAAGSYNAPSDQPSVGTQGDGSTVISWGSPGGVAAGDSVVFSFVYNERNLSNKCKTDASRRAIFTTYITSGVFCVKTNGICPVSIANGSDTTAPLLSMRPTLSAKTDSVFYGPGAAPNNPYHSYSSQLHITGSIKNAGPGAVAEGTPIYMETFIDVDNNGVISAGDTQYNSYIYKGGIAVGDSVAIEFLDTTSHRYCLPCYQKNVLIRFTDAPTLPSSASQCLCDSTTSSMVPQAFVMLPLVISMNDFSIMQKNCNTAIVQWKNMDNPAQELSYQIEMSEDGAHFTTVNTVIPADPIGTVYSRNVVLPTGVSYLRLTQMLNGNKAYSPVKMMQNTCQGQGDELKVAPNPFEGGPLTVTVTETEAGAVTVKVMSTEGKVLSRLDKDVVAGKNEFEISDLDHLAPGAYIVWVQHADGTVGTQKLIRK</sequence>
<dbReference type="NCBIfam" id="TIGR04183">
    <property type="entry name" value="Por_Secre_tail"/>
    <property type="match status" value="1"/>
</dbReference>
<evidence type="ECO:0000259" key="2">
    <source>
        <dbReference type="Pfam" id="PF01345"/>
    </source>
</evidence>
<feature type="domain" description="DUF11" evidence="2">
    <location>
        <begin position="26"/>
        <end position="131"/>
    </location>
</feature>
<dbReference type="NCBIfam" id="TIGR01451">
    <property type="entry name" value="B_ant_repeat"/>
    <property type="match status" value="1"/>
</dbReference>
<dbReference type="OrthoDB" id="681125at2"/>
<keyword evidence="1" id="KW-0732">Signal</keyword>
<dbReference type="RefSeq" id="WP_110997199.1">
    <property type="nucleotide sequence ID" value="NZ_QKTW01000003.1"/>
</dbReference>
<keyword evidence="4" id="KW-1185">Reference proteome</keyword>
<dbReference type="Pfam" id="PF01345">
    <property type="entry name" value="DUF11"/>
    <property type="match status" value="1"/>
</dbReference>
<dbReference type="Proteomes" id="UP000248745">
    <property type="component" value="Unassembled WGS sequence"/>
</dbReference>
<dbReference type="InterPro" id="IPR047589">
    <property type="entry name" value="DUF11_rpt"/>
</dbReference>
<name>A0A2W2ALA8_9BACT</name>
<dbReference type="EMBL" id="QKTW01000003">
    <property type="protein sequence ID" value="PZF74362.1"/>
    <property type="molecule type" value="Genomic_DNA"/>
</dbReference>